<dbReference type="PANTHER" id="PTHR30561">
    <property type="entry name" value="SMR FAMILY PROTON-DEPENDENT DRUG EFFLUX TRANSPORTER SUGE"/>
    <property type="match status" value="1"/>
</dbReference>
<keyword evidence="4 7" id="KW-0812">Transmembrane</keyword>
<evidence type="ECO:0000256" key="2">
    <source>
        <dbReference type="ARBA" id="ARBA00022448"/>
    </source>
</evidence>
<name>A0A6L8V163_9BACL</name>
<proteinExistence type="inferred from homology"/>
<protein>
    <recommendedName>
        <fullName evidence="11">Quaternary ammonium compound-resistance protein SugE</fullName>
    </recommendedName>
</protein>
<evidence type="ECO:0000256" key="5">
    <source>
        <dbReference type="ARBA" id="ARBA00022989"/>
    </source>
</evidence>
<organism evidence="9 10">
    <name type="scientific">Paenibacillus silvestris</name>
    <dbReference type="NCBI Taxonomy" id="2606219"/>
    <lineage>
        <taxon>Bacteria</taxon>
        <taxon>Bacillati</taxon>
        <taxon>Bacillota</taxon>
        <taxon>Bacilli</taxon>
        <taxon>Bacillales</taxon>
        <taxon>Paenibacillaceae</taxon>
        <taxon>Paenibacillus</taxon>
    </lineage>
</organism>
<dbReference type="InterPro" id="IPR037185">
    <property type="entry name" value="EmrE-like"/>
</dbReference>
<evidence type="ECO:0000256" key="1">
    <source>
        <dbReference type="ARBA" id="ARBA00004651"/>
    </source>
</evidence>
<dbReference type="InterPro" id="IPR000390">
    <property type="entry name" value="Small_drug/metabolite_transptr"/>
</dbReference>
<keyword evidence="5 8" id="KW-1133">Transmembrane helix</keyword>
<dbReference type="InterPro" id="IPR045324">
    <property type="entry name" value="Small_multidrug_res"/>
</dbReference>
<reference evidence="9 10" key="1">
    <citation type="submission" date="2019-12" db="EMBL/GenBank/DDBJ databases">
        <title>Paenibacillus sp. nov. sp. isolated from soil.</title>
        <authorList>
            <person name="Kim J."/>
            <person name="Jeong S.E."/>
            <person name="Jung H.S."/>
            <person name="Jeon C.O."/>
        </authorList>
    </citation>
    <scope>NUCLEOTIDE SEQUENCE [LARGE SCALE GENOMIC DNA]</scope>
    <source>
        <strain evidence="9 10">5J-6</strain>
    </source>
</reference>
<evidence type="ECO:0000256" key="3">
    <source>
        <dbReference type="ARBA" id="ARBA00022475"/>
    </source>
</evidence>
<dbReference type="Gene3D" id="1.10.3730.20">
    <property type="match status" value="1"/>
</dbReference>
<keyword evidence="2" id="KW-0813">Transport</keyword>
<keyword evidence="3" id="KW-1003">Cell membrane</keyword>
<dbReference type="Proteomes" id="UP000481087">
    <property type="component" value="Unassembled WGS sequence"/>
</dbReference>
<dbReference type="GO" id="GO:0005886">
    <property type="term" value="C:plasma membrane"/>
    <property type="evidence" value="ECO:0007669"/>
    <property type="project" value="UniProtKB-SubCell"/>
</dbReference>
<dbReference type="AlphaFoldDB" id="A0A6L8V163"/>
<comment type="subcellular location">
    <subcellularLocation>
        <location evidence="1 7">Cell membrane</location>
        <topology evidence="1 7">Multi-pass membrane protein</topology>
    </subcellularLocation>
</comment>
<keyword evidence="6 8" id="KW-0472">Membrane</keyword>
<comment type="caution">
    <text evidence="9">The sequence shown here is derived from an EMBL/GenBank/DDBJ whole genome shotgun (WGS) entry which is preliminary data.</text>
</comment>
<dbReference type="FunFam" id="1.10.3730.20:FF:000001">
    <property type="entry name" value="Quaternary ammonium compound resistance transporter SugE"/>
    <property type="match status" value="1"/>
</dbReference>
<dbReference type="Pfam" id="PF00893">
    <property type="entry name" value="Multi_Drug_Res"/>
    <property type="match status" value="1"/>
</dbReference>
<feature type="transmembrane region" description="Helical" evidence="8">
    <location>
        <begin position="59"/>
        <end position="78"/>
    </location>
</feature>
<keyword evidence="10" id="KW-1185">Reference proteome</keyword>
<evidence type="ECO:0008006" key="11">
    <source>
        <dbReference type="Google" id="ProtNLM"/>
    </source>
</evidence>
<evidence type="ECO:0000256" key="4">
    <source>
        <dbReference type="ARBA" id="ARBA00022692"/>
    </source>
</evidence>
<evidence type="ECO:0000313" key="10">
    <source>
        <dbReference type="Proteomes" id="UP000481087"/>
    </source>
</evidence>
<evidence type="ECO:0000256" key="8">
    <source>
        <dbReference type="SAM" id="Phobius"/>
    </source>
</evidence>
<accession>A0A6L8V163</accession>
<dbReference type="RefSeq" id="WP_161407129.1">
    <property type="nucleotide sequence ID" value="NZ_WTUZ01000015.1"/>
</dbReference>
<dbReference type="PANTHER" id="PTHR30561:SF0">
    <property type="entry name" value="GUANIDINIUM EXPORTER"/>
    <property type="match status" value="1"/>
</dbReference>
<evidence type="ECO:0000256" key="6">
    <source>
        <dbReference type="ARBA" id="ARBA00023136"/>
    </source>
</evidence>
<evidence type="ECO:0000313" key="9">
    <source>
        <dbReference type="EMBL" id="MZQ82970.1"/>
    </source>
</evidence>
<evidence type="ECO:0000256" key="7">
    <source>
        <dbReference type="RuleBase" id="RU003942"/>
    </source>
</evidence>
<gene>
    <name evidence="9" type="ORF">GQF01_12725</name>
</gene>
<sequence>MAWLFLVIAGVFEVVWAISLKFSNGFTRLIPSSITIVGMIISFYFLAAATKTLPIGTAYAAWTGIGAVGAIIIGTLFLNEPISLLRILFMILILVGVLGLKFTSGH</sequence>
<comment type="similarity">
    <text evidence="7">Belongs to the drug/metabolite transporter (DMT) superfamily. Small multidrug resistance (SMR) (TC 2.A.7.1) family.</text>
</comment>
<dbReference type="EMBL" id="WTUZ01000015">
    <property type="protein sequence ID" value="MZQ82970.1"/>
    <property type="molecule type" value="Genomic_DNA"/>
</dbReference>
<feature type="transmembrane region" description="Helical" evidence="8">
    <location>
        <begin position="84"/>
        <end position="103"/>
    </location>
</feature>
<dbReference type="SUPFAM" id="SSF103481">
    <property type="entry name" value="Multidrug resistance efflux transporter EmrE"/>
    <property type="match status" value="1"/>
</dbReference>
<dbReference type="GO" id="GO:0022857">
    <property type="term" value="F:transmembrane transporter activity"/>
    <property type="evidence" value="ECO:0007669"/>
    <property type="project" value="InterPro"/>
</dbReference>
<feature type="transmembrane region" description="Helical" evidence="8">
    <location>
        <begin position="27"/>
        <end position="47"/>
    </location>
</feature>